<organism evidence="2 3">
    <name type="scientific">Vibrio fortis</name>
    <dbReference type="NCBI Taxonomy" id="212667"/>
    <lineage>
        <taxon>Bacteria</taxon>
        <taxon>Pseudomonadati</taxon>
        <taxon>Pseudomonadota</taxon>
        <taxon>Gammaproteobacteria</taxon>
        <taxon>Vibrionales</taxon>
        <taxon>Vibrionaceae</taxon>
        <taxon>Vibrio</taxon>
    </lineage>
</organism>
<dbReference type="OrthoDB" id="5901837at2"/>
<protein>
    <submittedName>
        <fullName evidence="2">Uncharacterized protein</fullName>
    </submittedName>
</protein>
<sequence length="133" mass="15161">MLKTSDFHIDSTEFRFKNDNYPLSKINQARMKKLTLLDNLGQILFWVALFSGAVWVALPTVAESPLWLQILAACLTIVGFVFALFRCAKFALQVEFRHSDGTGDQWITVAKTFSAKDSELLTQQANRLNEQCW</sequence>
<comment type="caution">
    <text evidence="2">The sequence shown here is derived from an EMBL/GenBank/DDBJ whole genome shotgun (WGS) entry which is preliminary data.</text>
</comment>
<keyword evidence="1" id="KW-0812">Transmembrane</keyword>
<keyword evidence="1" id="KW-0472">Membrane</keyword>
<reference evidence="2 3" key="1">
    <citation type="submission" date="2014-02" db="EMBL/GenBank/DDBJ databases">
        <title>Vibrio fortis Dalian14 Genome Sequencing.</title>
        <authorList>
            <person name="Wang Y."/>
            <person name="Song L."/>
            <person name="Liu G."/>
            <person name="Ding J."/>
        </authorList>
    </citation>
    <scope>NUCLEOTIDE SEQUENCE [LARGE SCALE GENOMIC DNA]</scope>
    <source>
        <strain evidence="2 3">Dalian14</strain>
    </source>
</reference>
<feature type="transmembrane region" description="Helical" evidence="1">
    <location>
        <begin position="66"/>
        <end position="85"/>
    </location>
</feature>
<proteinExistence type="predicted"/>
<dbReference type="AlphaFoldDB" id="A0A066UIU8"/>
<evidence type="ECO:0000256" key="1">
    <source>
        <dbReference type="SAM" id="Phobius"/>
    </source>
</evidence>
<dbReference type="EMBL" id="JFFR01000027">
    <property type="protein sequence ID" value="KDN26995.1"/>
    <property type="molecule type" value="Genomic_DNA"/>
</dbReference>
<keyword evidence="3" id="KW-1185">Reference proteome</keyword>
<evidence type="ECO:0000313" key="3">
    <source>
        <dbReference type="Proteomes" id="UP000027219"/>
    </source>
</evidence>
<accession>A0A066UIU8</accession>
<evidence type="ECO:0000313" key="2">
    <source>
        <dbReference type="EMBL" id="KDN26995.1"/>
    </source>
</evidence>
<keyword evidence="1" id="KW-1133">Transmembrane helix</keyword>
<feature type="transmembrane region" description="Helical" evidence="1">
    <location>
        <begin position="40"/>
        <end position="60"/>
    </location>
</feature>
<dbReference type="Proteomes" id="UP000027219">
    <property type="component" value="Unassembled WGS sequence"/>
</dbReference>
<dbReference type="RefSeq" id="WP_032552352.1">
    <property type="nucleotide sequence ID" value="NZ_JFFR01000027.1"/>
</dbReference>
<gene>
    <name evidence="2" type="ORF">VFDL14_18905</name>
</gene>
<name>A0A066UIU8_9VIBR</name>